<name>A0A4S8MMC6_DENBC</name>
<keyword evidence="2" id="KW-1185">Reference proteome</keyword>
<evidence type="ECO:0000313" key="2">
    <source>
        <dbReference type="Proteomes" id="UP000297245"/>
    </source>
</evidence>
<reference evidence="1 2" key="1">
    <citation type="journal article" date="2019" name="Nat. Ecol. Evol.">
        <title>Megaphylogeny resolves global patterns of mushroom evolution.</title>
        <authorList>
            <person name="Varga T."/>
            <person name="Krizsan K."/>
            <person name="Foldi C."/>
            <person name="Dima B."/>
            <person name="Sanchez-Garcia M."/>
            <person name="Sanchez-Ramirez S."/>
            <person name="Szollosi G.J."/>
            <person name="Szarkandi J.G."/>
            <person name="Papp V."/>
            <person name="Albert L."/>
            <person name="Andreopoulos W."/>
            <person name="Angelini C."/>
            <person name="Antonin V."/>
            <person name="Barry K.W."/>
            <person name="Bougher N.L."/>
            <person name="Buchanan P."/>
            <person name="Buyck B."/>
            <person name="Bense V."/>
            <person name="Catcheside P."/>
            <person name="Chovatia M."/>
            <person name="Cooper J."/>
            <person name="Damon W."/>
            <person name="Desjardin D."/>
            <person name="Finy P."/>
            <person name="Geml J."/>
            <person name="Haridas S."/>
            <person name="Hughes K."/>
            <person name="Justo A."/>
            <person name="Karasinski D."/>
            <person name="Kautmanova I."/>
            <person name="Kiss B."/>
            <person name="Kocsube S."/>
            <person name="Kotiranta H."/>
            <person name="LaButti K.M."/>
            <person name="Lechner B.E."/>
            <person name="Liimatainen K."/>
            <person name="Lipzen A."/>
            <person name="Lukacs Z."/>
            <person name="Mihaltcheva S."/>
            <person name="Morgado L.N."/>
            <person name="Niskanen T."/>
            <person name="Noordeloos M.E."/>
            <person name="Ohm R.A."/>
            <person name="Ortiz-Santana B."/>
            <person name="Ovrebo C."/>
            <person name="Racz N."/>
            <person name="Riley R."/>
            <person name="Savchenko A."/>
            <person name="Shiryaev A."/>
            <person name="Soop K."/>
            <person name="Spirin V."/>
            <person name="Szebenyi C."/>
            <person name="Tomsovsky M."/>
            <person name="Tulloss R.E."/>
            <person name="Uehling J."/>
            <person name="Grigoriev I.V."/>
            <person name="Vagvolgyi C."/>
            <person name="Papp T."/>
            <person name="Martin F.M."/>
            <person name="Miettinen O."/>
            <person name="Hibbett D.S."/>
            <person name="Nagy L.G."/>
        </authorList>
    </citation>
    <scope>NUCLEOTIDE SEQUENCE [LARGE SCALE GENOMIC DNA]</scope>
    <source>
        <strain evidence="1 2">CBS 962.96</strain>
    </source>
</reference>
<dbReference type="EMBL" id="ML179067">
    <property type="protein sequence ID" value="THV03394.1"/>
    <property type="molecule type" value="Genomic_DNA"/>
</dbReference>
<accession>A0A4S8MMC6</accession>
<protein>
    <submittedName>
        <fullName evidence="1">Uncharacterized protein</fullName>
    </submittedName>
</protein>
<organism evidence="1 2">
    <name type="scientific">Dendrothele bispora (strain CBS 962.96)</name>
    <dbReference type="NCBI Taxonomy" id="1314807"/>
    <lineage>
        <taxon>Eukaryota</taxon>
        <taxon>Fungi</taxon>
        <taxon>Dikarya</taxon>
        <taxon>Basidiomycota</taxon>
        <taxon>Agaricomycotina</taxon>
        <taxon>Agaricomycetes</taxon>
        <taxon>Agaricomycetidae</taxon>
        <taxon>Agaricales</taxon>
        <taxon>Agaricales incertae sedis</taxon>
        <taxon>Dendrothele</taxon>
    </lineage>
</organism>
<gene>
    <name evidence="1" type="ORF">K435DRAFT_285044</name>
</gene>
<dbReference type="AlphaFoldDB" id="A0A4S8MMC6"/>
<sequence length="60" mass="6577">MAPQPTIMMRFSSNLKFVQVVVVIVACVELEPRLALAVLDDPYITTSSRYVVSLPSLAVP</sequence>
<dbReference type="Proteomes" id="UP000297245">
    <property type="component" value="Unassembled WGS sequence"/>
</dbReference>
<evidence type="ECO:0000313" key="1">
    <source>
        <dbReference type="EMBL" id="THV03394.1"/>
    </source>
</evidence>
<proteinExistence type="predicted"/>